<organism evidence="7 8">
    <name type="scientific">Protea cynaroides</name>
    <dbReference type="NCBI Taxonomy" id="273540"/>
    <lineage>
        <taxon>Eukaryota</taxon>
        <taxon>Viridiplantae</taxon>
        <taxon>Streptophyta</taxon>
        <taxon>Embryophyta</taxon>
        <taxon>Tracheophyta</taxon>
        <taxon>Spermatophyta</taxon>
        <taxon>Magnoliopsida</taxon>
        <taxon>Proteales</taxon>
        <taxon>Proteaceae</taxon>
        <taxon>Protea</taxon>
    </lineage>
</organism>
<keyword evidence="2 5" id="KW-0378">Hydrolase</keyword>
<dbReference type="Gene3D" id="3.40.50.1820">
    <property type="entry name" value="alpha/beta hydrolase"/>
    <property type="match status" value="1"/>
</dbReference>
<comment type="caution">
    <text evidence="7">The sequence shown here is derived from an EMBL/GenBank/DDBJ whole genome shotgun (WGS) entry which is preliminary data.</text>
</comment>
<evidence type="ECO:0000259" key="6">
    <source>
        <dbReference type="Pfam" id="PF01764"/>
    </source>
</evidence>
<dbReference type="OrthoDB" id="438440at2759"/>
<gene>
    <name evidence="7" type="ORF">NE237_000202</name>
</gene>
<evidence type="ECO:0000256" key="3">
    <source>
        <dbReference type="ARBA" id="ARBA00022963"/>
    </source>
</evidence>
<accession>A0A9Q0KRS8</accession>
<comment type="function">
    <text evidence="5">Acylhydrolase that catalyzes the hydrolysis of phospholipids at the sn-1 position.</text>
</comment>
<dbReference type="InterPro" id="IPR002921">
    <property type="entry name" value="Fungal_lipase-type"/>
</dbReference>
<evidence type="ECO:0000313" key="8">
    <source>
        <dbReference type="Proteomes" id="UP001141806"/>
    </source>
</evidence>
<dbReference type="Pfam" id="PF01764">
    <property type="entry name" value="Lipase_3"/>
    <property type="match status" value="1"/>
</dbReference>
<dbReference type="SUPFAM" id="SSF53474">
    <property type="entry name" value="alpha/beta-Hydrolases"/>
    <property type="match status" value="1"/>
</dbReference>
<evidence type="ECO:0000256" key="5">
    <source>
        <dbReference type="RuleBase" id="RU367093"/>
    </source>
</evidence>
<evidence type="ECO:0000256" key="4">
    <source>
        <dbReference type="ARBA" id="ARBA00023098"/>
    </source>
</evidence>
<dbReference type="CDD" id="cd00519">
    <property type="entry name" value="Lipase_3"/>
    <property type="match status" value="1"/>
</dbReference>
<dbReference type="Proteomes" id="UP001141806">
    <property type="component" value="Unassembled WGS sequence"/>
</dbReference>
<evidence type="ECO:0000256" key="2">
    <source>
        <dbReference type="ARBA" id="ARBA00022801"/>
    </source>
</evidence>
<dbReference type="PANTHER" id="PTHR31828">
    <property type="entry name" value="PHOSPHOLIPASE A1-IIGAMMA"/>
    <property type="match status" value="1"/>
</dbReference>
<evidence type="ECO:0000256" key="1">
    <source>
        <dbReference type="ARBA" id="ARBA00010701"/>
    </source>
</evidence>
<keyword evidence="8" id="KW-1185">Reference proteome</keyword>
<evidence type="ECO:0000313" key="7">
    <source>
        <dbReference type="EMBL" id="KAJ4975096.1"/>
    </source>
</evidence>
<sequence length="440" mass="50186">MVPSKTKTETKPTWAELLGNKQWEGLLDPLDLNLRKLILRCGDFCQATYDAFNSDEHSKYCGSNRYGKHSFFHKVSLPDASDDYEIAAFLYATSRIDVPKSFFFHSHSREAWDRESNWIGYIAVTTDQVSQINGRREIYIAFRGTIRSLEWIDVLDPQLDSIKPLLNLNPSSSQQDTQMKHHQKHHWYDTVFCVCYRNSDDDNDDDDDDDNTPKVMKGWLTIYTSDDPRSPFTKTSARTQLLTKIKELVNRYKDEDLSIIFAGHSLGAALSILSAFDLVENGLSTIPVAAIVFGSPQVGNKAFNDRVKEFPNLQILHIKNVIDVIPHYPSKLLGYSYTGTELRLNTRKSTSLKDSKNPSDWHNLQAMLHVVAGWNGEDGEFELKVKRSVALVNKSSDFLKDECLVPASWWVEKNKGMVLAEDGEWVLTPPQEEDIPVPEY</sequence>
<protein>
    <recommendedName>
        <fullName evidence="5">Phospholipase A1</fullName>
        <ecNumber evidence="5">3.1.1.-</ecNumber>
    </recommendedName>
</protein>
<feature type="domain" description="Fungal lipase-type" evidence="6">
    <location>
        <begin position="139"/>
        <end position="330"/>
    </location>
</feature>
<dbReference type="PANTHER" id="PTHR31828:SF10">
    <property type="entry name" value="PHOSPHOLIPASE A1-IIDELTA"/>
    <property type="match status" value="1"/>
</dbReference>
<dbReference type="InterPro" id="IPR033556">
    <property type="entry name" value="PLA"/>
</dbReference>
<name>A0A9Q0KRS8_9MAGN</name>
<dbReference type="EMBL" id="JAMYWD010000003">
    <property type="protein sequence ID" value="KAJ4975096.1"/>
    <property type="molecule type" value="Genomic_DNA"/>
</dbReference>
<reference evidence="7" key="1">
    <citation type="journal article" date="2023" name="Plant J.">
        <title>The genome of the king protea, Protea cynaroides.</title>
        <authorList>
            <person name="Chang J."/>
            <person name="Duong T.A."/>
            <person name="Schoeman C."/>
            <person name="Ma X."/>
            <person name="Roodt D."/>
            <person name="Barker N."/>
            <person name="Li Z."/>
            <person name="Van de Peer Y."/>
            <person name="Mizrachi E."/>
        </authorList>
    </citation>
    <scope>NUCLEOTIDE SEQUENCE</scope>
    <source>
        <tissue evidence="7">Young leaves</tissue>
    </source>
</reference>
<keyword evidence="4 5" id="KW-0443">Lipid metabolism</keyword>
<dbReference type="AlphaFoldDB" id="A0A9Q0KRS8"/>
<keyword evidence="3 5" id="KW-0442">Lipid degradation</keyword>
<proteinExistence type="inferred from homology"/>
<comment type="similarity">
    <text evidence="1 5">Belongs to the AB hydrolase superfamily. Lipase family.</text>
</comment>
<dbReference type="GO" id="GO:0016042">
    <property type="term" value="P:lipid catabolic process"/>
    <property type="evidence" value="ECO:0007669"/>
    <property type="project" value="UniProtKB-UniRule"/>
</dbReference>
<dbReference type="EC" id="3.1.1.-" evidence="5"/>
<dbReference type="GO" id="GO:0008970">
    <property type="term" value="F:phospholipase A1 activity"/>
    <property type="evidence" value="ECO:0007669"/>
    <property type="project" value="UniProtKB-UniRule"/>
</dbReference>
<dbReference type="InterPro" id="IPR029058">
    <property type="entry name" value="AB_hydrolase_fold"/>
</dbReference>